<keyword evidence="3" id="KW-0418">Kinase</keyword>
<dbReference type="AlphaFoldDB" id="A0A2A9HDR3"/>
<dbReference type="InterPro" id="IPR051549">
    <property type="entry name" value="PEP_Utilizing_Enz"/>
</dbReference>
<feature type="domain" description="PEP-utilising enzyme mobile" evidence="1">
    <location>
        <begin position="751"/>
        <end position="821"/>
    </location>
</feature>
<keyword evidence="3" id="KW-0808">Transferase</keyword>
<keyword evidence="4" id="KW-1185">Reference proteome</keyword>
<dbReference type="Proteomes" id="UP000223071">
    <property type="component" value="Unassembled WGS sequence"/>
</dbReference>
<dbReference type="GO" id="GO:0005524">
    <property type="term" value="F:ATP binding"/>
    <property type="evidence" value="ECO:0007669"/>
    <property type="project" value="InterPro"/>
</dbReference>
<dbReference type="RefSeq" id="WP_098502434.1">
    <property type="nucleotide sequence ID" value="NZ_PDJQ01000001.1"/>
</dbReference>
<proteinExistence type="predicted"/>
<dbReference type="PANTHER" id="PTHR43615:SF1">
    <property type="entry name" value="PPDK_N DOMAIN-CONTAINING PROTEIN"/>
    <property type="match status" value="1"/>
</dbReference>
<dbReference type="Gene3D" id="3.50.30.10">
    <property type="entry name" value="Phosphohistidine domain"/>
    <property type="match status" value="1"/>
</dbReference>
<dbReference type="InterPro" id="IPR002192">
    <property type="entry name" value="PPDK_AMP/ATP-bd"/>
</dbReference>
<gene>
    <name evidence="3" type="ORF">A9A59_0132</name>
</gene>
<accession>A0A2A9HDR3</accession>
<feature type="domain" description="Pyruvate phosphate dikinase AMP/ATP-binding" evidence="2">
    <location>
        <begin position="208"/>
        <end position="262"/>
    </location>
</feature>
<reference evidence="3 4" key="1">
    <citation type="submission" date="2017-09" db="EMBL/GenBank/DDBJ databases">
        <title>Sequencing the genomes of two abundant thermophiles in Great Basin hot springs: Thermocrinis jamiesonii and novel Chloroflexi Thermoflexus hugenholtzii.</title>
        <authorList>
            <person name="Hedlund B."/>
        </authorList>
    </citation>
    <scope>NUCLEOTIDE SEQUENCE [LARGE SCALE GENOMIC DNA]</scope>
    <source>
        <strain evidence="3 4">G233</strain>
    </source>
</reference>
<evidence type="ECO:0000259" key="1">
    <source>
        <dbReference type="Pfam" id="PF00391"/>
    </source>
</evidence>
<evidence type="ECO:0000313" key="4">
    <source>
        <dbReference type="Proteomes" id="UP000223071"/>
    </source>
</evidence>
<dbReference type="Gene3D" id="3.30.1490.20">
    <property type="entry name" value="ATP-grasp fold, A domain"/>
    <property type="match status" value="2"/>
</dbReference>
<protein>
    <submittedName>
        <fullName evidence="3">Pyruvate,water dikinase</fullName>
    </submittedName>
</protein>
<feature type="domain" description="Pyruvate phosphate dikinase AMP/ATP-binding" evidence="2">
    <location>
        <begin position="55"/>
        <end position="205"/>
    </location>
</feature>
<dbReference type="GO" id="GO:0016301">
    <property type="term" value="F:kinase activity"/>
    <property type="evidence" value="ECO:0007669"/>
    <property type="project" value="UniProtKB-KW"/>
</dbReference>
<dbReference type="Pfam" id="PF01326">
    <property type="entry name" value="PPDK_N"/>
    <property type="match status" value="2"/>
</dbReference>
<evidence type="ECO:0000259" key="2">
    <source>
        <dbReference type="Pfam" id="PF01326"/>
    </source>
</evidence>
<dbReference type="SUPFAM" id="SSF52009">
    <property type="entry name" value="Phosphohistidine domain"/>
    <property type="match status" value="1"/>
</dbReference>
<dbReference type="EMBL" id="PDJQ01000001">
    <property type="protein sequence ID" value="PFG72939.1"/>
    <property type="molecule type" value="Genomic_DNA"/>
</dbReference>
<comment type="caution">
    <text evidence="3">The sequence shown here is derived from an EMBL/GenBank/DDBJ whole genome shotgun (WGS) entry which is preliminary data.</text>
</comment>
<dbReference type="InterPro" id="IPR036637">
    <property type="entry name" value="Phosphohistidine_dom_sf"/>
</dbReference>
<evidence type="ECO:0000313" key="3">
    <source>
        <dbReference type="EMBL" id="PFG72939.1"/>
    </source>
</evidence>
<dbReference type="PANTHER" id="PTHR43615">
    <property type="entry name" value="PHOSPHOENOLPYRUVATE SYNTHASE-RELATED"/>
    <property type="match status" value="1"/>
</dbReference>
<organism evidence="3 4">
    <name type="scientific">Tepidiforma thermophila (strain KCTC 52669 / CGMCC 1.13589 / G233)</name>
    <dbReference type="NCBI Taxonomy" id="2761530"/>
    <lineage>
        <taxon>Bacteria</taxon>
        <taxon>Bacillati</taxon>
        <taxon>Chloroflexota</taxon>
        <taxon>Tepidiformia</taxon>
        <taxon>Tepidiformales</taxon>
        <taxon>Tepidiformaceae</taxon>
        <taxon>Tepidiforma</taxon>
    </lineage>
</organism>
<dbReference type="InterPro" id="IPR008279">
    <property type="entry name" value="PEP-util_enz_mobile_dom"/>
</dbReference>
<dbReference type="Gene3D" id="3.30.470.20">
    <property type="entry name" value="ATP-grasp fold, B domain"/>
    <property type="match status" value="2"/>
</dbReference>
<dbReference type="SUPFAM" id="SSF56059">
    <property type="entry name" value="Glutathione synthetase ATP-binding domain-like"/>
    <property type="match status" value="1"/>
</dbReference>
<keyword evidence="3" id="KW-0670">Pyruvate</keyword>
<dbReference type="InterPro" id="IPR013815">
    <property type="entry name" value="ATP_grasp_subdomain_1"/>
</dbReference>
<name>A0A2A9HDR3_TEPT2</name>
<sequence>MTLHLPWLRDADPANRARYGGKGASLAALVRASFDVPDGFIIPVDVARQLQGAPAEWPPALRRELLARLAALVPDYEPVAVRSSAPDEDGAAASFAGQHETVLGVRGGDAFLDAVARCLASAHSESARAYRQAAGAAAEAQMAVVVQRMVPAVAAGVAFSIDPVTGSRDHVVVEAVRGLGDALVSGQAEGQRFVVHRDSLAILERPADAPVLSDDQVTAIVRAALRAEDLFGGPQDIEFALDDRGKLWLLQSRPITTAAATAPKPDGLGGWYNEFDTPTSDADLWTSANVQEILPGLLTPLTITTFNQTVPRAYTEDYHELGLLARDENPVFMGCFYNRAFLNMEATRLVASRVLGFREGALEQQYLGGPIEDGWRTPLPRFTTWRRRLLTAPRMLRLMATLDKQADRAERAVLDAEQKVRAVDPYALSSAELQRYRERILDFAARISRVHLRVTGVAGAGYDNVLALVRPVLGDEAEGRVPTLFTGLPGVESARISLDLWELSRVAIETGIAGRLREPGFDPRDPALPAPWQQRFTAFIERHGHRGLHEMEVAAKTWRWDPAPVVNMVASYLDIDPGHAPPAVLARQEAERLALTREIDARLGFARRRLFRWLLPRAQGWVALRERTKSILVRAARLGDWHLAAIQARLLDLGVIREPDDIFFLSHEELSNVLANGLRVDLSARVLARRREYERNRHVILPERFRGRPVPLPPAEAGHAGDVLKGTPVSPGRVTGRARVILDPQVDGPLQPGEILVAPVTDAGWTPLFALAAGLVVDMGSALSHGSTVAREYGLPAVVNVRQGTTRIRTGDLIAIDGIAGTVTILEEPPAA</sequence>
<dbReference type="Pfam" id="PF00391">
    <property type="entry name" value="PEP-utilizers"/>
    <property type="match status" value="1"/>
</dbReference>